<reference evidence="2 3" key="1">
    <citation type="submission" date="2024-01" db="EMBL/GenBank/DDBJ databases">
        <title>Comparative genomics of Cryptococcus and Kwoniella reveals pathogenesis evolution and contrasting modes of karyotype evolution via chromosome fusion or intercentromeric recombination.</title>
        <authorList>
            <person name="Coelho M.A."/>
            <person name="David-Palma M."/>
            <person name="Shea T."/>
            <person name="Bowers K."/>
            <person name="McGinley-Smith S."/>
            <person name="Mohammad A.W."/>
            <person name="Gnirke A."/>
            <person name="Yurkov A.M."/>
            <person name="Nowrousian M."/>
            <person name="Sun S."/>
            <person name="Cuomo C.A."/>
            <person name="Heitman J."/>
        </authorList>
    </citation>
    <scope>NUCLEOTIDE SEQUENCE [LARGE SCALE GENOMIC DNA]</scope>
    <source>
        <strain evidence="2 3">CBS 6074</strain>
    </source>
</reference>
<dbReference type="Pfam" id="PF13920">
    <property type="entry name" value="zf-C3HC4_3"/>
    <property type="match status" value="1"/>
</dbReference>
<dbReference type="RefSeq" id="XP_066079212.1">
    <property type="nucleotide sequence ID" value="XM_066223115.1"/>
</dbReference>
<dbReference type="AlphaFoldDB" id="A0AAX4K6L4"/>
<protein>
    <recommendedName>
        <fullName evidence="4">RING-type domain-containing protein</fullName>
    </recommendedName>
</protein>
<organism evidence="2 3">
    <name type="scientific">Kwoniella dendrophila CBS 6074</name>
    <dbReference type="NCBI Taxonomy" id="1295534"/>
    <lineage>
        <taxon>Eukaryota</taxon>
        <taxon>Fungi</taxon>
        <taxon>Dikarya</taxon>
        <taxon>Basidiomycota</taxon>
        <taxon>Agaricomycotina</taxon>
        <taxon>Tremellomycetes</taxon>
        <taxon>Tremellales</taxon>
        <taxon>Cryptococcaceae</taxon>
        <taxon>Kwoniella</taxon>
    </lineage>
</organism>
<dbReference type="InterPro" id="IPR013083">
    <property type="entry name" value="Znf_RING/FYVE/PHD"/>
</dbReference>
<evidence type="ECO:0000313" key="2">
    <source>
        <dbReference type="EMBL" id="WWC92450.1"/>
    </source>
</evidence>
<gene>
    <name evidence="2" type="ORF">L201_007408</name>
</gene>
<accession>A0AAX4K6L4</accession>
<evidence type="ECO:0000256" key="1">
    <source>
        <dbReference type="SAM" id="MobiDB-lite"/>
    </source>
</evidence>
<proteinExistence type="predicted"/>
<name>A0AAX4K6L4_9TREE</name>
<dbReference type="Gene3D" id="3.30.40.10">
    <property type="entry name" value="Zinc/RING finger domain, C3HC4 (zinc finger)"/>
    <property type="match status" value="1"/>
</dbReference>
<dbReference type="EMBL" id="CP144107">
    <property type="protein sequence ID" value="WWC92450.1"/>
    <property type="molecule type" value="Genomic_DNA"/>
</dbReference>
<dbReference type="Proteomes" id="UP001355207">
    <property type="component" value="Chromosome 10"/>
</dbReference>
<evidence type="ECO:0008006" key="4">
    <source>
        <dbReference type="Google" id="ProtNLM"/>
    </source>
</evidence>
<evidence type="ECO:0000313" key="3">
    <source>
        <dbReference type="Proteomes" id="UP001355207"/>
    </source>
</evidence>
<dbReference type="GeneID" id="91098077"/>
<sequence>MGTSAFDLSRLGAELDASRRSRHAVNYDQISSSGIPIQQRLHDNDEMEITGIPELSTSLKTDISDSLDSIPDEDIDIDTEVNIEHCDSVEYHMRGQVGQTRFQQEKQHNLERPYPLCLLCLSRPPSAVLLPCCHLNLCYICAPSLIFRSSNPTIPISSTTTTTIINNDEQIPIHIQNNDHEQIPIAVEEEEEEEEAIECSKIPYNQILLKAMKNHPKSRRLALGGYVPIQDKEVSGSNLLHESHYSAEKPKRESLGTSRGDDGQIKFNRRNSNSNSHNYVTRTDEAKCLICRERIKGWLRVYTG</sequence>
<feature type="region of interest" description="Disordered" evidence="1">
    <location>
        <begin position="238"/>
        <end position="278"/>
    </location>
</feature>
<feature type="compositionally biased region" description="Basic and acidic residues" evidence="1">
    <location>
        <begin position="241"/>
        <end position="264"/>
    </location>
</feature>
<keyword evidence="3" id="KW-1185">Reference proteome</keyword>